<evidence type="ECO:0000256" key="4">
    <source>
        <dbReference type="ARBA" id="ARBA00022679"/>
    </source>
</evidence>
<dbReference type="PROSITE" id="PS50853">
    <property type="entry name" value="FN3"/>
    <property type="match status" value="8"/>
</dbReference>
<evidence type="ECO:0000256" key="1">
    <source>
        <dbReference type="ARBA" id="ARBA00004167"/>
    </source>
</evidence>
<feature type="compositionally biased region" description="Basic and acidic residues" evidence="16">
    <location>
        <begin position="1023"/>
        <end position="1036"/>
    </location>
</feature>
<evidence type="ECO:0000256" key="15">
    <source>
        <dbReference type="ARBA" id="ARBA00039658"/>
    </source>
</evidence>
<evidence type="ECO:0000256" key="13">
    <source>
        <dbReference type="ARBA" id="ARBA00023136"/>
    </source>
</evidence>
<dbReference type="InterPro" id="IPR041588">
    <property type="entry name" value="Integrase_H2C2"/>
</dbReference>
<keyword evidence="8" id="KW-0677">Repeat</keyword>
<feature type="compositionally biased region" description="Basic and acidic residues" evidence="16">
    <location>
        <begin position="806"/>
        <end position="815"/>
    </location>
</feature>
<dbReference type="SUPFAM" id="SSF56672">
    <property type="entry name" value="DNA/RNA polymerases"/>
    <property type="match status" value="1"/>
</dbReference>
<comment type="subcellular location">
    <subcellularLocation>
        <location evidence="1">Membrane</location>
        <topology evidence="1">Single-pass membrane protein</topology>
    </subcellularLocation>
</comment>
<reference evidence="20 21" key="1">
    <citation type="submission" date="2018-03" db="EMBL/GenBank/DDBJ databases">
        <title>Draft genome sequence of Rohu Carp (Labeo rohita).</title>
        <authorList>
            <person name="Das P."/>
            <person name="Kushwaha B."/>
            <person name="Joshi C.G."/>
            <person name="Kumar D."/>
            <person name="Nagpure N.S."/>
            <person name="Sahoo L."/>
            <person name="Das S.P."/>
            <person name="Bit A."/>
            <person name="Patnaik S."/>
            <person name="Meher P.K."/>
            <person name="Jayasankar P."/>
            <person name="Koringa P.G."/>
            <person name="Patel N.V."/>
            <person name="Hinsu A.T."/>
            <person name="Kumar R."/>
            <person name="Pandey M."/>
            <person name="Agarwal S."/>
            <person name="Srivastava S."/>
            <person name="Singh M."/>
            <person name="Iquebal M.A."/>
            <person name="Jaiswal S."/>
            <person name="Angadi U.B."/>
            <person name="Kumar N."/>
            <person name="Raza M."/>
            <person name="Shah T.M."/>
            <person name="Rai A."/>
            <person name="Jena J.K."/>
        </authorList>
    </citation>
    <scope>NUCLEOTIDE SEQUENCE [LARGE SCALE GENOMIC DNA]</scope>
    <source>
        <strain evidence="20">DASCIFA01</strain>
        <tissue evidence="20">Testis</tissue>
    </source>
</reference>
<dbReference type="Gene3D" id="3.30.70.270">
    <property type="match status" value="2"/>
</dbReference>
<evidence type="ECO:0000256" key="11">
    <source>
        <dbReference type="ARBA" id="ARBA00022918"/>
    </source>
</evidence>
<dbReference type="SUPFAM" id="SSF49265">
    <property type="entry name" value="Fibronectin type III"/>
    <property type="match status" value="5"/>
</dbReference>
<evidence type="ECO:0000313" key="20">
    <source>
        <dbReference type="EMBL" id="RXN05699.1"/>
    </source>
</evidence>
<dbReference type="FunFam" id="2.60.40.10:FF:000210">
    <property type="entry name" value="Fibronectin type III domain containing 3A"/>
    <property type="match status" value="1"/>
</dbReference>
<feature type="domain" description="Reverse transcriptase" evidence="19">
    <location>
        <begin position="259"/>
        <end position="437"/>
    </location>
</feature>
<feature type="domain" description="Fibronectin type-III" evidence="18">
    <location>
        <begin position="1440"/>
        <end position="1533"/>
    </location>
</feature>
<feature type="domain" description="Fibronectin type-III" evidence="18">
    <location>
        <begin position="1544"/>
        <end position="1631"/>
    </location>
</feature>
<sequence length="1879" mass="209970">MEAFDKSVEPWTTYIERFEHFVEANSIDADKKVPVLLSVIGGKTYGLLLSLIAPDKPREKSFKQITDTLQQRFSPKPLIIAERFRFHRRSQEESESVTQYVAVLRGLSEHCEFGGHLDDALRDRFVCGLKSEATQKRLLTETTLTFQRAVVLAVSMETASREAHQLNGTLTGDYPPLYGREWLRQIKLNWKEIKTVKLKTLEAVLRKHTAVFSKQLGEMKSVKAKITLKLEHKPKFCQPRVVPYALRPKVDAELNRLTEMGVLTPVQYSEWATPIVPVVKKNGAVRICGDFKVTINPVLHTEHYPLPRIEDLFASLAGGQCFSKLDLSHAYLQMRVEEESTKFLTISTQKGLFQYTRLPFGIASAPAIFQRAMDQVLLGLPNVHCYLDDILVTGRTEAEHLENLDAVLGRLEEFGLHVERGKCDFFKVSLEYLGHIIDAEGLHKSPEKVSAIVNAPTPSNITQLRSFLGLLNYYGRFIPNLATIANPLNTLLCKGKRWQWSAECNAAFKKAKEQLVSQNVLTHYDPQNPIRLACDASPYGIGAVISHMLPSGEEKPIAFASRTLSKAEQNYAQIEREALAIVFGVRKFHQYLYGRKFTLFTDHRPLTTIFGPQNGIPSMAAARMQRWALLLSAHNYTIEYKRAEHHANADGLSRLPLQVEHREKQDAVELFYLGQVGKLPVSASDIRRETILATVVEMVLKGTQAISLTDNNELSPFISKRSELSVQHGCLMRGMRVVVPHKLRKRVLEELHTGHPGIVRMKAIARSYVWWPGLDADIELQTSVDATSSTPPTKEQDVNSEISEECQTKHDKHDITPTPIELEPKWCRPCEAQGPAEVPMMSPNGSIPPIHVPPGYISQVLEDNTGVRRVVVTPQSPECYPPSYSPAISPTHHLPPYMAPPPFIPNSHTAFYPPVSPGDIPPHQYYQHHIPPMYNEEIIPVYGMNYIGRDEQYKPPPKKMKDRLERQNRLNSPPSIYKSNMGCNNMYNGYGKVHGNLGGGGGGGSSPGSKKNNRGARSSPRSSEPDLQDHDSEAKRVQDVLSGMEKPQVFNIQARTARLTWAPPAGLQNRDRHSNGHPLTCSYEVTLSDKGRNGQYRVIYSGEELECNLKDLRPATDYHVRVNAVCNSVKGSCSEVGAFTTHSSTPDCPLPPKLSHRTKSTLTLQWKAPVDNGSKITSYLLEWDEGKKNNIFRECYFGSQRHYKLTHLCPAMAYTFRVAARNDIGMSGFSPEVVFYTTGSLPHLPHAPRLVRAGITWITLEWSRPDGCTAEEPVTYTLEIQEENIGTEFHPKYTGENLTCTVEGLKRSTQYKFRLIASNLEGRSSPSEVLVCNTSPDKPGPPSRPCIKGPIRPYSFSVKWDPPQDNGGSEILKYLLEISEGNSDANQWDIAYSGPATECECEDLKPGTLYRLRTCSISTGGHSQYGQFSEPTEITTAAGPPSQCAAPSLTLMSNTCVLVSWESPESSGADISEYRLEWGREEEQMEVIYFGTDTQCEISDLTPATHYYCRLQAANQAGAGPYSDQVSCQTPATVPDPVSVLCVLEHDPTESGVYTPSTCLALKWDEPCNNGSEITSYTLKLGEQLISLDISTCYVLQNLQPDSEYSLQIQAVNEIGASPFCPPLLARTRPLPPVPPRLECTAAGPQSLKLKWGDSSNAKSLLGEEMVYNLQMEDKNRRFVTIYRGPSHTYKVQRLNESSSYCLRIQAVSEAGEGLFSEVHTFHTTKSVPPALKAPKVVQMEGSVCEVSWESIPPMRGDPIYYILQVLVGRESDYKQLYKGEDTSFQISGLQNNTDYRFRVYVCRRCQDSTQELCGPLSPSSHFTLRRTELALPGDLNTAETLKPSGMFATDERFAAVLVGAFAALSFLIAFVVEYFFMK</sequence>
<dbReference type="Pfam" id="PF17917">
    <property type="entry name" value="RT_RNaseH"/>
    <property type="match status" value="1"/>
</dbReference>
<dbReference type="PROSITE" id="PS50878">
    <property type="entry name" value="RT_POL"/>
    <property type="match status" value="1"/>
</dbReference>
<dbReference type="PANTHER" id="PTHR37984">
    <property type="entry name" value="PROTEIN CBG26694"/>
    <property type="match status" value="1"/>
</dbReference>
<feature type="transmembrane region" description="Helical" evidence="17">
    <location>
        <begin position="1854"/>
        <end position="1877"/>
    </location>
</feature>
<evidence type="ECO:0000256" key="10">
    <source>
        <dbReference type="ARBA" id="ARBA00022801"/>
    </source>
</evidence>
<feature type="compositionally biased region" description="Polar residues" evidence="16">
    <location>
        <begin position="784"/>
        <end position="793"/>
    </location>
</feature>
<evidence type="ECO:0000256" key="12">
    <source>
        <dbReference type="ARBA" id="ARBA00022989"/>
    </source>
</evidence>
<comment type="similarity">
    <text evidence="2">Belongs to the beta type-B retroviral polymerase family. HERV class-II K(HML-2) pol subfamily.</text>
</comment>
<feature type="domain" description="Fibronectin type-III" evidence="18">
    <location>
        <begin position="1632"/>
        <end position="1727"/>
    </location>
</feature>
<dbReference type="CDD" id="cd00063">
    <property type="entry name" value="FN3"/>
    <property type="match status" value="8"/>
</dbReference>
<gene>
    <name evidence="20" type="ORF">ROHU_033194</name>
</gene>
<dbReference type="FunFam" id="1.10.340.70:FF:000003">
    <property type="entry name" value="Protein CBG25708"/>
    <property type="match status" value="1"/>
</dbReference>
<dbReference type="Gene3D" id="2.60.40.10">
    <property type="entry name" value="Immunoglobulins"/>
    <property type="match status" value="8"/>
</dbReference>
<dbReference type="FunFam" id="2.60.40.10:FF:000373">
    <property type="entry name" value="fibronectin type-III domain-containing protein 3A isoform X1"/>
    <property type="match status" value="1"/>
</dbReference>
<dbReference type="Gene3D" id="3.10.10.10">
    <property type="entry name" value="HIV Type 1 Reverse Transcriptase, subunit A, domain 1"/>
    <property type="match status" value="1"/>
</dbReference>
<keyword evidence="6" id="KW-0548">Nucleotidyltransferase</keyword>
<feature type="domain" description="Fibronectin type-III" evidence="18">
    <location>
        <begin position="1043"/>
        <end position="1144"/>
    </location>
</feature>
<evidence type="ECO:0000256" key="14">
    <source>
        <dbReference type="ARBA" id="ARBA00038207"/>
    </source>
</evidence>
<dbReference type="SMART" id="SM00060">
    <property type="entry name" value="FN3"/>
    <property type="match status" value="8"/>
</dbReference>
<keyword evidence="4" id="KW-0808">Transferase</keyword>
<dbReference type="EMBL" id="QBIY01013392">
    <property type="protein sequence ID" value="RXN05699.1"/>
    <property type="molecule type" value="Genomic_DNA"/>
</dbReference>
<keyword evidence="21" id="KW-1185">Reference proteome</keyword>
<dbReference type="CDD" id="cd09274">
    <property type="entry name" value="RNase_HI_RT_Ty3"/>
    <property type="match status" value="1"/>
</dbReference>
<evidence type="ECO:0000256" key="16">
    <source>
        <dbReference type="SAM" id="MobiDB-lite"/>
    </source>
</evidence>
<feature type="domain" description="Fibronectin type-III" evidence="18">
    <location>
        <begin position="1244"/>
        <end position="1337"/>
    </location>
</feature>
<dbReference type="EC" id="3.1.26.4" evidence="3"/>
<feature type="region of interest" description="Disordered" evidence="16">
    <location>
        <begin position="950"/>
        <end position="977"/>
    </location>
</feature>
<dbReference type="Gene3D" id="3.10.20.370">
    <property type="match status" value="1"/>
</dbReference>
<keyword evidence="9" id="KW-0255">Endonuclease</keyword>
<dbReference type="InterPro" id="IPR036116">
    <property type="entry name" value="FN3_sf"/>
</dbReference>
<keyword evidence="5 17" id="KW-0812">Transmembrane</keyword>
<dbReference type="FunFam" id="2.60.40.10:FF:000180">
    <property type="entry name" value="Fibronectin type III domain containing 3A"/>
    <property type="match status" value="1"/>
</dbReference>
<keyword evidence="12 17" id="KW-1133">Transmembrane helix</keyword>
<dbReference type="InterPro" id="IPR013783">
    <property type="entry name" value="Ig-like_fold"/>
</dbReference>
<dbReference type="STRING" id="84645.A0A498LBL1"/>
<dbReference type="Pfam" id="PF17921">
    <property type="entry name" value="Integrase_H2C2"/>
    <property type="match status" value="1"/>
</dbReference>
<keyword evidence="11" id="KW-0695">RNA-directed DNA polymerase</keyword>
<keyword evidence="7" id="KW-0540">Nuclease</keyword>
<dbReference type="FunFam" id="2.60.40.10:FF:000309">
    <property type="entry name" value="Fibronectin type III domain containing 3B"/>
    <property type="match status" value="1"/>
</dbReference>
<evidence type="ECO:0000256" key="7">
    <source>
        <dbReference type="ARBA" id="ARBA00022722"/>
    </source>
</evidence>
<name>A0A498LBL1_LABRO</name>
<evidence type="ECO:0000256" key="9">
    <source>
        <dbReference type="ARBA" id="ARBA00022759"/>
    </source>
</evidence>
<evidence type="ECO:0000256" key="3">
    <source>
        <dbReference type="ARBA" id="ARBA00012180"/>
    </source>
</evidence>
<dbReference type="Gene3D" id="1.10.340.70">
    <property type="match status" value="1"/>
</dbReference>
<dbReference type="GO" id="GO:0004523">
    <property type="term" value="F:RNA-DNA hybrid ribonuclease activity"/>
    <property type="evidence" value="ECO:0007669"/>
    <property type="project" value="UniProtKB-EC"/>
</dbReference>
<feature type="domain" description="Fibronectin type-III" evidence="18">
    <location>
        <begin position="1341"/>
        <end position="1439"/>
    </location>
</feature>
<protein>
    <recommendedName>
        <fullName evidence="15">Gypsy retrotransposon integrase-like protein 1</fullName>
        <ecNumber evidence="3">3.1.26.4</ecNumber>
    </recommendedName>
</protein>
<proteinExistence type="inferred from homology"/>
<evidence type="ECO:0000256" key="17">
    <source>
        <dbReference type="SAM" id="Phobius"/>
    </source>
</evidence>
<evidence type="ECO:0000259" key="19">
    <source>
        <dbReference type="PROSITE" id="PS50878"/>
    </source>
</evidence>
<evidence type="ECO:0000256" key="6">
    <source>
        <dbReference type="ARBA" id="ARBA00022695"/>
    </source>
</evidence>
<dbReference type="InterPro" id="IPR050951">
    <property type="entry name" value="Retrovirus_Pol_polyprotein"/>
</dbReference>
<dbReference type="InterPro" id="IPR000477">
    <property type="entry name" value="RT_dom"/>
</dbReference>
<dbReference type="InterPro" id="IPR041373">
    <property type="entry name" value="RT_RNaseH"/>
</dbReference>
<evidence type="ECO:0000313" key="21">
    <source>
        <dbReference type="Proteomes" id="UP000290572"/>
    </source>
</evidence>
<evidence type="ECO:0000256" key="2">
    <source>
        <dbReference type="ARBA" id="ARBA00010879"/>
    </source>
</evidence>
<dbReference type="InterPro" id="IPR003961">
    <property type="entry name" value="FN3_dom"/>
</dbReference>
<dbReference type="Pfam" id="PF00041">
    <property type="entry name" value="fn3"/>
    <property type="match status" value="7"/>
</dbReference>
<keyword evidence="10" id="KW-0378">Hydrolase</keyword>
<organism evidence="20 21">
    <name type="scientific">Labeo rohita</name>
    <name type="common">Indian major carp</name>
    <name type="synonym">Cyprinus rohita</name>
    <dbReference type="NCBI Taxonomy" id="84645"/>
    <lineage>
        <taxon>Eukaryota</taxon>
        <taxon>Metazoa</taxon>
        <taxon>Chordata</taxon>
        <taxon>Craniata</taxon>
        <taxon>Vertebrata</taxon>
        <taxon>Euteleostomi</taxon>
        <taxon>Actinopterygii</taxon>
        <taxon>Neopterygii</taxon>
        <taxon>Teleostei</taxon>
        <taxon>Ostariophysi</taxon>
        <taxon>Cypriniformes</taxon>
        <taxon>Cyprinidae</taxon>
        <taxon>Labeoninae</taxon>
        <taxon>Labeonini</taxon>
        <taxon>Labeo</taxon>
    </lineage>
</organism>
<feature type="domain" description="Fibronectin type-III" evidence="18">
    <location>
        <begin position="1731"/>
        <end position="1828"/>
    </location>
</feature>
<dbReference type="GO" id="GO:0016020">
    <property type="term" value="C:membrane"/>
    <property type="evidence" value="ECO:0007669"/>
    <property type="project" value="UniProtKB-SubCell"/>
</dbReference>
<feature type="region of interest" description="Disordered" evidence="16">
    <location>
        <begin position="784"/>
        <end position="820"/>
    </location>
</feature>
<dbReference type="Proteomes" id="UP000290572">
    <property type="component" value="Unassembled WGS sequence"/>
</dbReference>
<comment type="similarity">
    <text evidence="14">Belongs to the FNDC3 family.</text>
</comment>
<evidence type="ECO:0000256" key="5">
    <source>
        <dbReference type="ARBA" id="ARBA00022692"/>
    </source>
</evidence>
<dbReference type="InterPro" id="IPR043128">
    <property type="entry name" value="Rev_trsase/Diguanyl_cyclase"/>
</dbReference>
<keyword evidence="13 17" id="KW-0472">Membrane</keyword>
<dbReference type="Pfam" id="PF00078">
    <property type="entry name" value="RVT_1"/>
    <property type="match status" value="1"/>
</dbReference>
<dbReference type="InterPro" id="IPR043502">
    <property type="entry name" value="DNA/RNA_pol_sf"/>
</dbReference>
<evidence type="ECO:0000259" key="18">
    <source>
        <dbReference type="PROSITE" id="PS50853"/>
    </source>
</evidence>
<comment type="caution">
    <text evidence="20">The sequence shown here is derived from an EMBL/GenBank/DDBJ whole genome shotgun (WGS) entry which is preliminary data.</text>
</comment>
<dbReference type="FunFam" id="3.30.70.270:FF:000026">
    <property type="entry name" value="Transposon Ty3-G Gag-Pol polyprotein"/>
    <property type="match status" value="1"/>
</dbReference>
<dbReference type="FunFam" id="2.60.40.10:FF:000185">
    <property type="entry name" value="Fibronectin type III domain containing 3A"/>
    <property type="match status" value="1"/>
</dbReference>
<feature type="domain" description="Fibronectin type-III" evidence="18">
    <location>
        <begin position="1148"/>
        <end position="1240"/>
    </location>
</feature>
<dbReference type="CDD" id="cd01647">
    <property type="entry name" value="RT_LTR"/>
    <property type="match status" value="1"/>
</dbReference>
<dbReference type="FunFam" id="3.10.20.370:FF:000001">
    <property type="entry name" value="Retrovirus-related Pol polyprotein from transposon 17.6-like protein"/>
    <property type="match status" value="1"/>
</dbReference>
<dbReference type="PANTHER" id="PTHR37984:SF13">
    <property type="entry name" value="RIBONUCLEASE H"/>
    <property type="match status" value="1"/>
</dbReference>
<accession>A0A498LBL1</accession>
<feature type="region of interest" description="Disordered" evidence="16">
    <location>
        <begin position="998"/>
        <end position="1036"/>
    </location>
</feature>
<evidence type="ECO:0000256" key="8">
    <source>
        <dbReference type="ARBA" id="ARBA00022737"/>
    </source>
</evidence>